<sequence>MTLASSTLQTRRHGYSEHLNLIIFV</sequence>
<keyword evidence="2" id="KW-1185">Reference proteome</keyword>
<dbReference type="AlphaFoldDB" id="A0A392V8J7"/>
<feature type="non-terminal residue" evidence="1">
    <location>
        <position position="25"/>
    </location>
</feature>
<proteinExistence type="predicted"/>
<dbReference type="EMBL" id="LXQA011060624">
    <property type="protein sequence ID" value="MCI83165.1"/>
    <property type="molecule type" value="Genomic_DNA"/>
</dbReference>
<evidence type="ECO:0000313" key="2">
    <source>
        <dbReference type="Proteomes" id="UP000265520"/>
    </source>
</evidence>
<comment type="caution">
    <text evidence="1">The sequence shown here is derived from an EMBL/GenBank/DDBJ whole genome shotgun (WGS) entry which is preliminary data.</text>
</comment>
<dbReference type="Proteomes" id="UP000265520">
    <property type="component" value="Unassembled WGS sequence"/>
</dbReference>
<organism evidence="1 2">
    <name type="scientific">Trifolium medium</name>
    <dbReference type="NCBI Taxonomy" id="97028"/>
    <lineage>
        <taxon>Eukaryota</taxon>
        <taxon>Viridiplantae</taxon>
        <taxon>Streptophyta</taxon>
        <taxon>Embryophyta</taxon>
        <taxon>Tracheophyta</taxon>
        <taxon>Spermatophyta</taxon>
        <taxon>Magnoliopsida</taxon>
        <taxon>eudicotyledons</taxon>
        <taxon>Gunneridae</taxon>
        <taxon>Pentapetalae</taxon>
        <taxon>rosids</taxon>
        <taxon>fabids</taxon>
        <taxon>Fabales</taxon>
        <taxon>Fabaceae</taxon>
        <taxon>Papilionoideae</taxon>
        <taxon>50 kb inversion clade</taxon>
        <taxon>NPAAA clade</taxon>
        <taxon>Hologalegina</taxon>
        <taxon>IRL clade</taxon>
        <taxon>Trifolieae</taxon>
        <taxon>Trifolium</taxon>
    </lineage>
</organism>
<reference evidence="1 2" key="1">
    <citation type="journal article" date="2018" name="Front. Plant Sci.">
        <title>Red Clover (Trifolium pratense) and Zigzag Clover (T. medium) - A Picture of Genomic Similarities and Differences.</title>
        <authorList>
            <person name="Dluhosova J."/>
            <person name="Istvanek J."/>
            <person name="Nedelnik J."/>
            <person name="Repkova J."/>
        </authorList>
    </citation>
    <scope>NUCLEOTIDE SEQUENCE [LARGE SCALE GENOMIC DNA]</scope>
    <source>
        <strain evidence="2">cv. 10/8</strain>
        <tissue evidence="1">Leaf</tissue>
    </source>
</reference>
<protein>
    <submittedName>
        <fullName evidence="1">Uncharacterized protein</fullName>
    </submittedName>
</protein>
<evidence type="ECO:0000313" key="1">
    <source>
        <dbReference type="EMBL" id="MCI83165.1"/>
    </source>
</evidence>
<name>A0A392V8J7_9FABA</name>
<accession>A0A392V8J7</accession>